<dbReference type="PANTHER" id="PTHR37477">
    <property type="entry name" value="COBALT-PRECORRIN-5A HYDROLASE"/>
    <property type="match status" value="1"/>
</dbReference>
<feature type="domain" description="CobE/GbiG C-terminal" evidence="1">
    <location>
        <begin position="2"/>
        <end position="122"/>
    </location>
</feature>
<dbReference type="SUPFAM" id="SSF159664">
    <property type="entry name" value="CobE/GbiG C-terminal domain-like"/>
    <property type="match status" value="1"/>
</dbReference>
<dbReference type="InterPro" id="IPR002750">
    <property type="entry name" value="CobE/GbiG_C"/>
</dbReference>
<reference evidence="2 3" key="1">
    <citation type="submission" date="2024-02" db="EMBL/GenBank/DDBJ databases">
        <title>Genome analysis and characterization of Microbaculum marinisediminis sp. nov., isolated from marine sediment.</title>
        <authorList>
            <person name="Du Z.-J."/>
            <person name="Ye Y.-Q."/>
            <person name="Zhang Z.-R."/>
            <person name="Yuan S.-M."/>
            <person name="Zhang X.-Y."/>
        </authorList>
    </citation>
    <scope>NUCLEOTIDE SEQUENCE [LARGE SCALE GENOMIC DNA]</scope>
    <source>
        <strain evidence="2 3">SDUM1044001</strain>
    </source>
</reference>
<dbReference type="Gene3D" id="3.30.420.180">
    <property type="entry name" value="CobE/GbiG C-terminal domain"/>
    <property type="match status" value="1"/>
</dbReference>
<gene>
    <name evidence="2" type="ORF">V3328_12430</name>
</gene>
<evidence type="ECO:0000313" key="3">
    <source>
        <dbReference type="Proteomes" id="UP001378188"/>
    </source>
</evidence>
<protein>
    <submittedName>
        <fullName evidence="2">Cobalamin biosynthesis protein</fullName>
    </submittedName>
</protein>
<evidence type="ECO:0000313" key="2">
    <source>
        <dbReference type="EMBL" id="MEJ8572287.1"/>
    </source>
</evidence>
<dbReference type="AlphaFoldDB" id="A0AAW9RPU6"/>
<accession>A0AAW9RPU6</accession>
<name>A0AAW9RPU6_9HYPH</name>
<dbReference type="Proteomes" id="UP001378188">
    <property type="component" value="Unassembled WGS sequence"/>
</dbReference>
<organism evidence="2 3">
    <name type="scientific">Microbaculum marinum</name>
    <dbReference type="NCBI Taxonomy" id="1764581"/>
    <lineage>
        <taxon>Bacteria</taxon>
        <taxon>Pseudomonadati</taxon>
        <taxon>Pseudomonadota</taxon>
        <taxon>Alphaproteobacteria</taxon>
        <taxon>Hyphomicrobiales</taxon>
        <taxon>Tepidamorphaceae</taxon>
        <taxon>Microbaculum</taxon>
    </lineage>
</organism>
<dbReference type="RefSeq" id="WP_340329976.1">
    <property type="nucleotide sequence ID" value="NZ_JAZHOF010000004.1"/>
</dbReference>
<sequence>MIVAGIGCRSGCGADEIVALIGEAVKRAGIANCRFTALATAAFKAGEPGVREAAERMALPLLPVGADAMRAVEADCPTRSEKALEATGFASVAEAAALAAAGPNGRLVLPRIASAMATCALAERAGR</sequence>
<dbReference type="PANTHER" id="PTHR37477:SF1">
    <property type="entry name" value="COBALT-PRECORRIN-5A HYDROLASE"/>
    <property type="match status" value="1"/>
</dbReference>
<proteinExistence type="predicted"/>
<dbReference type="InterPro" id="IPR036518">
    <property type="entry name" value="CobE/GbiG_C_sf"/>
</dbReference>
<comment type="caution">
    <text evidence="2">The sequence shown here is derived from an EMBL/GenBank/DDBJ whole genome shotgun (WGS) entry which is preliminary data.</text>
</comment>
<dbReference type="GO" id="GO:0009236">
    <property type="term" value="P:cobalamin biosynthetic process"/>
    <property type="evidence" value="ECO:0007669"/>
    <property type="project" value="InterPro"/>
</dbReference>
<dbReference type="Pfam" id="PF01890">
    <property type="entry name" value="CbiG_C"/>
    <property type="match status" value="1"/>
</dbReference>
<dbReference type="InterPro" id="IPR052553">
    <property type="entry name" value="CbiG_hydrolase"/>
</dbReference>
<dbReference type="EMBL" id="JAZHOF010000004">
    <property type="protein sequence ID" value="MEJ8572287.1"/>
    <property type="molecule type" value="Genomic_DNA"/>
</dbReference>
<keyword evidence="3" id="KW-1185">Reference proteome</keyword>
<evidence type="ECO:0000259" key="1">
    <source>
        <dbReference type="Pfam" id="PF01890"/>
    </source>
</evidence>